<dbReference type="InterPro" id="IPR000835">
    <property type="entry name" value="HTH_MarR-typ"/>
</dbReference>
<proteinExistence type="inferred from homology"/>
<accession>A0A0S2LX92</accession>
<dbReference type="InterPro" id="IPR036390">
    <property type="entry name" value="WH_DNA-bd_sf"/>
</dbReference>
<dbReference type="Proteomes" id="UP000059574">
    <property type="component" value="Chromosome"/>
</dbReference>
<organism evidence="3 4">
    <name type="scientific">Arthrobacter alpinus</name>
    <dbReference type="NCBI Taxonomy" id="656366"/>
    <lineage>
        <taxon>Bacteria</taxon>
        <taxon>Bacillati</taxon>
        <taxon>Actinomycetota</taxon>
        <taxon>Actinomycetes</taxon>
        <taxon>Micrococcales</taxon>
        <taxon>Micrococcaceae</taxon>
        <taxon>Arthrobacter</taxon>
    </lineage>
</organism>
<dbReference type="PANTHER" id="PTHR18964:SF149">
    <property type="entry name" value="BIFUNCTIONAL UDP-N-ACETYLGLUCOSAMINE 2-EPIMERASE_N-ACETYLMANNOSAMINE KINASE"/>
    <property type="match status" value="1"/>
</dbReference>
<reference evidence="4" key="1">
    <citation type="submission" date="2015-11" db="EMBL/GenBank/DDBJ databases">
        <authorList>
            <person name="Kumar R."/>
            <person name="Singh D."/>
            <person name="Swarnkar M.K."/>
            <person name="Singh A.K."/>
            <person name="Kumar S."/>
        </authorList>
    </citation>
    <scope>NUCLEOTIDE SEQUENCE [LARGE SCALE GENOMIC DNA]</scope>
    <source>
        <strain evidence="4">ERGS4:06</strain>
    </source>
</reference>
<dbReference type="RefSeq" id="WP_062286730.1">
    <property type="nucleotide sequence ID" value="NZ_CP013200.1"/>
</dbReference>
<dbReference type="AlphaFoldDB" id="A0A0S2LX92"/>
<comment type="similarity">
    <text evidence="1">Belongs to the ROK (NagC/XylR) family.</text>
</comment>
<dbReference type="Pfam" id="PF01047">
    <property type="entry name" value="MarR"/>
    <property type="match status" value="1"/>
</dbReference>
<dbReference type="GO" id="GO:0003700">
    <property type="term" value="F:DNA-binding transcription factor activity"/>
    <property type="evidence" value="ECO:0007669"/>
    <property type="project" value="InterPro"/>
</dbReference>
<gene>
    <name evidence="3" type="ORF">AS189_05880</name>
</gene>
<dbReference type="Pfam" id="PF00480">
    <property type="entry name" value="ROK"/>
    <property type="match status" value="1"/>
</dbReference>
<dbReference type="InterPro" id="IPR043129">
    <property type="entry name" value="ATPase_NBD"/>
</dbReference>
<evidence type="ECO:0000259" key="2">
    <source>
        <dbReference type="Pfam" id="PF01047"/>
    </source>
</evidence>
<protein>
    <recommendedName>
        <fullName evidence="2">HTH marR-type domain-containing protein</fullName>
    </recommendedName>
</protein>
<dbReference type="InterPro" id="IPR000600">
    <property type="entry name" value="ROK"/>
</dbReference>
<dbReference type="SUPFAM" id="SSF46785">
    <property type="entry name" value="Winged helix' DNA-binding domain"/>
    <property type="match status" value="1"/>
</dbReference>
<evidence type="ECO:0000313" key="3">
    <source>
        <dbReference type="EMBL" id="ALO66109.1"/>
    </source>
</evidence>
<reference evidence="3 4" key="2">
    <citation type="journal article" date="2016" name="J. Biotechnol.">
        <title>Complete genome sequence of Arthrobacter alpinus ERGS4:06, a yellow pigmented bacterium tolerant to cold and radiations isolated from Sikkim Himalaya.</title>
        <authorList>
            <person name="Kumar R."/>
            <person name="Singh D."/>
            <person name="Swarnkar M.K."/>
            <person name="Singh A.K."/>
            <person name="Kumar S."/>
        </authorList>
    </citation>
    <scope>NUCLEOTIDE SEQUENCE [LARGE SCALE GENOMIC DNA]</scope>
    <source>
        <strain evidence="3 4">ERGS4:06</strain>
    </source>
</reference>
<dbReference type="SUPFAM" id="SSF53067">
    <property type="entry name" value="Actin-like ATPase domain"/>
    <property type="match status" value="1"/>
</dbReference>
<evidence type="ECO:0000313" key="4">
    <source>
        <dbReference type="Proteomes" id="UP000059574"/>
    </source>
</evidence>
<dbReference type="PANTHER" id="PTHR18964">
    <property type="entry name" value="ROK (REPRESSOR, ORF, KINASE) FAMILY"/>
    <property type="match status" value="1"/>
</dbReference>
<evidence type="ECO:0000256" key="1">
    <source>
        <dbReference type="ARBA" id="ARBA00006479"/>
    </source>
</evidence>
<sequence length="398" mass="41615">MQTKGGALKGLRTNNRRQVLELLLNEGPMHRAELARRMKTSRTTITNITNELLEREVVLNRAPDQDTSGHGHELVAINPSAGYSLGLDFTLDQVAINVSDLASSTVAQTSFAVDPADTAESRVAAAAVLVRQLLSRAGIDDASIVGMGVGVPGQIDRRTYKVGGSIPGQAWSLVDVRTTLANHLPFPIFLENNSRLEGFAEQQWGAGKDSENMLYLNFSSGVGLALFDAGHLYRGSIGAAGEVGHMSTDINGPACPCGNRGCLVLRTGTAHVLSLLRPALGATATWDDVLQETSAGNPTCLSVLSEIGTMAGRFLAGISNLLDPELMVIGGELAQTGEPFMGPLTTALKLHTLPLTGSHLRVVQAVLPPGASTGARGGAALALREMAGTSAIDKLGAI</sequence>
<dbReference type="Gene3D" id="1.10.10.10">
    <property type="entry name" value="Winged helix-like DNA-binding domain superfamily/Winged helix DNA-binding domain"/>
    <property type="match status" value="1"/>
</dbReference>
<dbReference type="Gene3D" id="3.30.420.40">
    <property type="match status" value="2"/>
</dbReference>
<name>A0A0S2LX92_9MICC</name>
<dbReference type="InterPro" id="IPR036388">
    <property type="entry name" value="WH-like_DNA-bd_sf"/>
</dbReference>
<dbReference type="EMBL" id="CP013200">
    <property type="protein sequence ID" value="ALO66109.1"/>
    <property type="molecule type" value="Genomic_DNA"/>
</dbReference>
<feature type="domain" description="HTH marR-type" evidence="2">
    <location>
        <begin position="18"/>
        <end position="61"/>
    </location>
</feature>